<dbReference type="EMBL" id="VSRR010026478">
    <property type="protein sequence ID" value="MPC67598.1"/>
    <property type="molecule type" value="Genomic_DNA"/>
</dbReference>
<organism evidence="1 2">
    <name type="scientific">Portunus trituberculatus</name>
    <name type="common">Swimming crab</name>
    <name type="synonym">Neptunus trituberculatus</name>
    <dbReference type="NCBI Taxonomy" id="210409"/>
    <lineage>
        <taxon>Eukaryota</taxon>
        <taxon>Metazoa</taxon>
        <taxon>Ecdysozoa</taxon>
        <taxon>Arthropoda</taxon>
        <taxon>Crustacea</taxon>
        <taxon>Multicrustacea</taxon>
        <taxon>Malacostraca</taxon>
        <taxon>Eumalacostraca</taxon>
        <taxon>Eucarida</taxon>
        <taxon>Decapoda</taxon>
        <taxon>Pleocyemata</taxon>
        <taxon>Brachyura</taxon>
        <taxon>Eubrachyura</taxon>
        <taxon>Portunoidea</taxon>
        <taxon>Portunidae</taxon>
        <taxon>Portuninae</taxon>
        <taxon>Portunus</taxon>
    </lineage>
</organism>
<sequence length="50" mass="5356">MVRGCEQPAPLTALPALPPAAEAAWSLWVMPCLTPHTGAAQKWALMWSVV</sequence>
<dbReference type="AlphaFoldDB" id="A0A5B7HFB8"/>
<evidence type="ECO:0000313" key="2">
    <source>
        <dbReference type="Proteomes" id="UP000324222"/>
    </source>
</evidence>
<comment type="caution">
    <text evidence="1">The sequence shown here is derived from an EMBL/GenBank/DDBJ whole genome shotgun (WGS) entry which is preliminary data.</text>
</comment>
<accession>A0A5B7HFB8</accession>
<protein>
    <submittedName>
        <fullName evidence="1">Uncharacterized protein</fullName>
    </submittedName>
</protein>
<reference evidence="1 2" key="1">
    <citation type="submission" date="2019-05" db="EMBL/GenBank/DDBJ databases">
        <title>Another draft genome of Portunus trituberculatus and its Hox gene families provides insights of decapod evolution.</title>
        <authorList>
            <person name="Jeong J.-H."/>
            <person name="Song I."/>
            <person name="Kim S."/>
            <person name="Choi T."/>
            <person name="Kim D."/>
            <person name="Ryu S."/>
            <person name="Kim W."/>
        </authorList>
    </citation>
    <scope>NUCLEOTIDE SEQUENCE [LARGE SCALE GENOMIC DNA]</scope>
    <source>
        <tissue evidence="1">Muscle</tissue>
    </source>
</reference>
<proteinExistence type="predicted"/>
<gene>
    <name evidence="1" type="ORF">E2C01_061775</name>
</gene>
<keyword evidence="2" id="KW-1185">Reference proteome</keyword>
<evidence type="ECO:0000313" key="1">
    <source>
        <dbReference type="EMBL" id="MPC67598.1"/>
    </source>
</evidence>
<dbReference type="Proteomes" id="UP000324222">
    <property type="component" value="Unassembled WGS sequence"/>
</dbReference>
<name>A0A5B7HFB8_PORTR</name>